<keyword evidence="6" id="KW-0472">Membrane</keyword>
<evidence type="ECO:0000256" key="4">
    <source>
        <dbReference type="ARBA" id="ARBA00022692"/>
    </source>
</evidence>
<dbReference type="GO" id="GO:0022857">
    <property type="term" value="F:transmembrane transporter activity"/>
    <property type="evidence" value="ECO:0007669"/>
    <property type="project" value="InterPro"/>
</dbReference>
<comment type="subcellular location">
    <subcellularLocation>
        <location evidence="1">Cell membrane</location>
        <topology evidence="1">Multi-pass membrane protein</topology>
    </subcellularLocation>
</comment>
<dbReference type="InterPro" id="IPR036259">
    <property type="entry name" value="MFS_trans_sf"/>
</dbReference>
<name>A0A9W3V979_BACTU</name>
<dbReference type="CDD" id="cd17329">
    <property type="entry name" value="MFS_MdtH_MDR_like"/>
    <property type="match status" value="1"/>
</dbReference>
<organism evidence="7 8">
    <name type="scientific">Bacillus thuringiensis</name>
    <dbReference type="NCBI Taxonomy" id="1428"/>
    <lineage>
        <taxon>Bacteria</taxon>
        <taxon>Bacillati</taxon>
        <taxon>Bacillota</taxon>
        <taxon>Bacilli</taxon>
        <taxon>Bacillales</taxon>
        <taxon>Bacillaceae</taxon>
        <taxon>Bacillus</taxon>
        <taxon>Bacillus cereus group</taxon>
    </lineage>
</organism>
<proteinExistence type="predicted"/>
<gene>
    <name evidence="7" type="ORF">D7J84_06490</name>
</gene>
<dbReference type="PANTHER" id="PTHR23517">
    <property type="entry name" value="RESISTANCE PROTEIN MDTM, PUTATIVE-RELATED-RELATED"/>
    <property type="match status" value="1"/>
</dbReference>
<dbReference type="InterPro" id="IPR011701">
    <property type="entry name" value="MFS"/>
</dbReference>
<evidence type="ECO:0000313" key="8">
    <source>
        <dbReference type="Proteomes" id="UP000269847"/>
    </source>
</evidence>
<evidence type="ECO:0000313" key="7">
    <source>
        <dbReference type="EMBL" id="AYF80894.1"/>
    </source>
</evidence>
<evidence type="ECO:0000256" key="3">
    <source>
        <dbReference type="ARBA" id="ARBA00022475"/>
    </source>
</evidence>
<dbReference type="InterPro" id="IPR050171">
    <property type="entry name" value="MFS_Transporters"/>
</dbReference>
<evidence type="ECO:0000256" key="2">
    <source>
        <dbReference type="ARBA" id="ARBA00022448"/>
    </source>
</evidence>
<dbReference type="SUPFAM" id="SSF103473">
    <property type="entry name" value="MFS general substrate transporter"/>
    <property type="match status" value="1"/>
</dbReference>
<keyword evidence="4" id="KW-0812">Transmembrane</keyword>
<dbReference type="AlphaFoldDB" id="A0A9W3V979"/>
<dbReference type="PANTHER" id="PTHR23517:SF2">
    <property type="entry name" value="MULTIDRUG RESISTANCE PROTEIN MDTH"/>
    <property type="match status" value="1"/>
</dbReference>
<dbReference type="Gene3D" id="1.20.1250.20">
    <property type="entry name" value="MFS general substrate transporter like domains"/>
    <property type="match status" value="1"/>
</dbReference>
<dbReference type="GO" id="GO:0005886">
    <property type="term" value="C:plasma membrane"/>
    <property type="evidence" value="ECO:0007669"/>
    <property type="project" value="UniProtKB-SubCell"/>
</dbReference>
<reference evidence="7 8" key="1">
    <citation type="submission" date="2018-09" db="EMBL/GenBank/DDBJ databases">
        <title>Complete genome of Bacillus thuringiensis strain QZL38.</title>
        <authorList>
            <person name="Song F."/>
        </authorList>
    </citation>
    <scope>NUCLEOTIDE SEQUENCE [LARGE SCALE GENOMIC DNA]</scope>
    <source>
        <strain evidence="7 8">QZL38</strain>
    </source>
</reference>
<dbReference type="Pfam" id="PF07690">
    <property type="entry name" value="MFS_1"/>
    <property type="match status" value="1"/>
</dbReference>
<dbReference type="InterPro" id="IPR020846">
    <property type="entry name" value="MFS_dom"/>
</dbReference>
<keyword evidence="2" id="KW-0813">Transport</keyword>
<dbReference type="EMBL" id="CP032608">
    <property type="protein sequence ID" value="AYF80894.1"/>
    <property type="molecule type" value="Genomic_DNA"/>
</dbReference>
<accession>A0A9W3V979</accession>
<sequence>MREHKEKLPLHIKILIVSAFLMNAGTFMVSPFLVVYLSINLKFTPIEVGTIISANLICGRALPIVTGLLGDRISHRLTLFIGIAIRAFGFIGYGLFTDFWGLVFASALTGIGGAFYDPSVTSIFATQDSKNRKRIFTYLNQALNAGAVLGPLFAALLLGIDATTPFIISGLVLVCIFVTLFMFNKHFITQTTTTNVLKSIKEIIGNKAYLKYISAMMLFWAMFAQLTISIPIHVFNITQSEKYISFIFIANGITGLIFMFFLRKYFEKHEALNLIKIGMLICAASFILIPLTQSLVWLVLIIVVFTLGETLILPSSDMAVADYSQGNNTGGYFGLFEISFAGGTLIGNYIGMWLMEMNSIYPWIIYCGITCFTCWLISRLNTKQNVISLNMEKETGV</sequence>
<evidence type="ECO:0000256" key="1">
    <source>
        <dbReference type="ARBA" id="ARBA00004651"/>
    </source>
</evidence>
<dbReference type="RefSeq" id="WP_001206702.1">
    <property type="nucleotide sequence ID" value="NZ_CP014282.1"/>
</dbReference>
<keyword evidence="5" id="KW-1133">Transmembrane helix</keyword>
<keyword evidence="3" id="KW-1003">Cell membrane</keyword>
<evidence type="ECO:0000256" key="6">
    <source>
        <dbReference type="ARBA" id="ARBA00023136"/>
    </source>
</evidence>
<dbReference type="PROSITE" id="PS50850">
    <property type="entry name" value="MFS"/>
    <property type="match status" value="1"/>
</dbReference>
<evidence type="ECO:0000256" key="5">
    <source>
        <dbReference type="ARBA" id="ARBA00022989"/>
    </source>
</evidence>
<protein>
    <submittedName>
        <fullName evidence="7">MFS transporter</fullName>
    </submittedName>
</protein>
<dbReference type="Proteomes" id="UP000269847">
    <property type="component" value="Chromosome"/>
</dbReference>